<keyword evidence="2" id="KW-1185">Reference proteome</keyword>
<accession>A0A8J1TL37</accession>
<reference evidence="1" key="1">
    <citation type="submission" date="2022-03" db="EMBL/GenBank/DDBJ databases">
        <authorList>
            <person name="Martin C."/>
        </authorList>
    </citation>
    <scope>NUCLEOTIDE SEQUENCE</scope>
</reference>
<name>A0A8J1TL37_OWEFU</name>
<dbReference type="EMBL" id="CAIIXF020000012">
    <property type="protein sequence ID" value="CAH1801601.1"/>
    <property type="molecule type" value="Genomic_DNA"/>
</dbReference>
<dbReference type="AlphaFoldDB" id="A0A8J1TL37"/>
<sequence length="207" mass="24329">MMLHLIMNFILSTFATCPATWTIFYGNLNITRHAISAADAFWNATQYCTSVRIPNNLRFIKYQVIIMFIPSPHSFPRVFMLWFHIISLPLSHHVFCNNVTIMVKFHTLACPVKTNVLKKFYHALTFKTIVQFRRTDITTGSDIIMERCCNGKYGIRSQRNRWVCRIRVFRSLIVRFIHGTFVSRRRGIKRTPKLPLPEHLEPRVAEI</sequence>
<proteinExistence type="predicted"/>
<evidence type="ECO:0000313" key="2">
    <source>
        <dbReference type="Proteomes" id="UP000749559"/>
    </source>
</evidence>
<gene>
    <name evidence="1" type="ORF">OFUS_LOCUS25377</name>
</gene>
<protein>
    <submittedName>
        <fullName evidence="1">Uncharacterized protein</fullName>
    </submittedName>
</protein>
<comment type="caution">
    <text evidence="1">The sequence shown here is derived from an EMBL/GenBank/DDBJ whole genome shotgun (WGS) entry which is preliminary data.</text>
</comment>
<evidence type="ECO:0000313" key="1">
    <source>
        <dbReference type="EMBL" id="CAH1801601.1"/>
    </source>
</evidence>
<dbReference type="Proteomes" id="UP000749559">
    <property type="component" value="Unassembled WGS sequence"/>
</dbReference>
<organism evidence="1 2">
    <name type="scientific">Owenia fusiformis</name>
    <name type="common">Polychaete worm</name>
    <dbReference type="NCBI Taxonomy" id="6347"/>
    <lineage>
        <taxon>Eukaryota</taxon>
        <taxon>Metazoa</taxon>
        <taxon>Spiralia</taxon>
        <taxon>Lophotrochozoa</taxon>
        <taxon>Annelida</taxon>
        <taxon>Polychaeta</taxon>
        <taxon>Sedentaria</taxon>
        <taxon>Canalipalpata</taxon>
        <taxon>Sabellida</taxon>
        <taxon>Oweniida</taxon>
        <taxon>Oweniidae</taxon>
        <taxon>Owenia</taxon>
    </lineage>
</organism>